<dbReference type="InterPro" id="IPR009003">
    <property type="entry name" value="Peptidase_S1_PA"/>
</dbReference>
<dbReference type="SUPFAM" id="SSF50494">
    <property type="entry name" value="Trypsin-like serine proteases"/>
    <property type="match status" value="1"/>
</dbReference>
<name>A0A154QD45_9GAMM</name>
<proteinExistence type="predicted"/>
<protein>
    <recommendedName>
        <fullName evidence="3">Serine protease</fullName>
    </recommendedName>
</protein>
<organism evidence="1 2">
    <name type="scientific">Rhodanobacter thiooxydans</name>
    <dbReference type="NCBI Taxonomy" id="416169"/>
    <lineage>
        <taxon>Bacteria</taxon>
        <taxon>Pseudomonadati</taxon>
        <taxon>Pseudomonadota</taxon>
        <taxon>Gammaproteobacteria</taxon>
        <taxon>Lysobacterales</taxon>
        <taxon>Rhodanobacteraceae</taxon>
        <taxon>Rhodanobacter</taxon>
    </lineage>
</organism>
<keyword evidence="2" id="KW-1185">Reference proteome</keyword>
<gene>
    <name evidence="1" type="ORF">RHOFW104T7_02520</name>
</gene>
<accession>A0A154QD45</accession>
<dbReference type="Pfam" id="PF13365">
    <property type="entry name" value="Trypsin_2"/>
    <property type="match status" value="1"/>
</dbReference>
<dbReference type="EMBL" id="LVJS01000136">
    <property type="protein sequence ID" value="KZC22062.1"/>
    <property type="molecule type" value="Genomic_DNA"/>
</dbReference>
<comment type="caution">
    <text evidence="1">The sequence shown here is derived from an EMBL/GenBank/DDBJ whole genome shotgun (WGS) entry which is preliminary data.</text>
</comment>
<sequence length="363" mass="39312">MIDCDNRGFAHMNGEMDQSTGVKVLKSLWERTPEGKWGITDLHGIDLHPNSGCEPDFFTIANRMEMMSKNPRGRTMEELVQTMGSTNLILKQSIVPVVALVAGSPAFRVIGTAFVVSASGLVMTAGHVLMDPEDSGYGNVTNDNGALRFDRNLQMGVLLPLHPAVHGQGAIQFAPFELCAYWGGWKVSPLFHERDRMELDTDVAVCRLPPHPSGAYQPLNLSLRPMEVSEKVFAIGYAEMKNIPVRYEGGRVVLSHFKQDLYVSVGTTTTVHYDNRETRSATTPGPCFEFEAKIPGKMSGSPILGGDGAVIRGVVSKSFSGERSASGALLGPAMHLPVFGHRSIKDMMLDGSEGIPLIQGAGL</sequence>
<evidence type="ECO:0008006" key="3">
    <source>
        <dbReference type="Google" id="ProtNLM"/>
    </source>
</evidence>
<dbReference type="Proteomes" id="UP000076131">
    <property type="component" value="Unassembled WGS sequence"/>
</dbReference>
<dbReference type="AlphaFoldDB" id="A0A154QD45"/>
<reference evidence="1 2" key="1">
    <citation type="journal article" date="2016" name="MBio">
        <title>Lateral Gene Transfer in a Heavy Metal-Contaminated-Groundwater Microbial Community.</title>
        <authorList>
            <person name="Hemme C.L."/>
            <person name="Green S.J."/>
            <person name="Rishishwar L."/>
            <person name="Prakash O."/>
            <person name="Pettenato A."/>
            <person name="Chakraborty R."/>
            <person name="Deutschbauer A.M."/>
            <person name="Van Nostrand J.D."/>
            <person name="Wu L."/>
            <person name="He Z."/>
            <person name="Jordan I.K."/>
            <person name="Hazen T.C."/>
            <person name="Arkin A.P."/>
            <person name="Kostka J.E."/>
            <person name="Zhou J."/>
        </authorList>
    </citation>
    <scope>NUCLEOTIDE SEQUENCE [LARGE SCALE GENOMIC DNA]</scope>
    <source>
        <strain evidence="1 2">FW104-T7</strain>
    </source>
</reference>
<evidence type="ECO:0000313" key="2">
    <source>
        <dbReference type="Proteomes" id="UP000076131"/>
    </source>
</evidence>
<evidence type="ECO:0000313" key="1">
    <source>
        <dbReference type="EMBL" id="KZC22062.1"/>
    </source>
</evidence>
<dbReference type="STRING" id="416169.RHOFW104T7_02520"/>